<dbReference type="PANTHER" id="PTHR46481">
    <property type="entry name" value="ZINC FINGER BED DOMAIN-CONTAINING PROTEIN 4"/>
    <property type="match status" value="1"/>
</dbReference>
<dbReference type="Gramene" id="Solyc04g026057.1.1">
    <property type="protein sequence ID" value="Solyc04g026057.1.1"/>
    <property type="gene ID" value="Solyc04g026057.1"/>
</dbReference>
<accession>A0A3Q7G1W9</accession>
<name>A0A3Q7G1W9_SOLLC</name>
<organism evidence="1">
    <name type="scientific">Solanum lycopersicum</name>
    <name type="common">Tomato</name>
    <name type="synonym">Lycopersicon esculentum</name>
    <dbReference type="NCBI Taxonomy" id="4081"/>
    <lineage>
        <taxon>Eukaryota</taxon>
        <taxon>Viridiplantae</taxon>
        <taxon>Streptophyta</taxon>
        <taxon>Embryophyta</taxon>
        <taxon>Tracheophyta</taxon>
        <taxon>Spermatophyta</taxon>
        <taxon>Magnoliopsida</taxon>
        <taxon>eudicotyledons</taxon>
        <taxon>Gunneridae</taxon>
        <taxon>Pentapetalae</taxon>
        <taxon>asterids</taxon>
        <taxon>lamiids</taxon>
        <taxon>Solanales</taxon>
        <taxon>Solanaceae</taxon>
        <taxon>Solanoideae</taxon>
        <taxon>Solaneae</taxon>
        <taxon>Solanum</taxon>
        <taxon>Solanum subgen. Lycopersicon</taxon>
    </lineage>
</organism>
<reference evidence="1" key="1">
    <citation type="journal article" date="2012" name="Nature">
        <title>The tomato genome sequence provides insights into fleshy fruit evolution.</title>
        <authorList>
            <consortium name="Tomato Genome Consortium"/>
        </authorList>
    </citation>
    <scope>NUCLEOTIDE SEQUENCE [LARGE SCALE GENOMIC DNA]</scope>
    <source>
        <strain evidence="1">cv. Heinz 1706</strain>
    </source>
</reference>
<dbReference type="InterPro" id="IPR012337">
    <property type="entry name" value="RNaseH-like_sf"/>
</dbReference>
<dbReference type="SUPFAM" id="SSF53098">
    <property type="entry name" value="Ribonuclease H-like"/>
    <property type="match status" value="1"/>
</dbReference>
<sequence length="173" mass="20579">YNAAFHIPSRRTVTILEETKLWKKVFEETRPRVCLTTDTWTSIQKIHYMFFTAHFIDRNWILHKRIINFFPTSSHKVDKASSNDVTVKEMSKTLRNWGTNIFDGDHIHVRCMTHILNLIVQDWLKEIGKSVKLVRQAVKYIKQSPARNRKFKEYRESELITCKKSLCLDVPTR</sequence>
<dbReference type="InParanoid" id="A0A3Q7G1W9"/>
<dbReference type="InterPro" id="IPR052035">
    <property type="entry name" value="ZnF_BED_domain_contain"/>
</dbReference>
<reference evidence="1" key="2">
    <citation type="submission" date="2019-01" db="UniProtKB">
        <authorList>
            <consortium name="EnsemblPlants"/>
        </authorList>
    </citation>
    <scope>IDENTIFICATION</scope>
    <source>
        <strain evidence="1">cv. Heinz 1706</strain>
    </source>
</reference>
<proteinExistence type="predicted"/>
<evidence type="ECO:0000313" key="2">
    <source>
        <dbReference type="Proteomes" id="UP000004994"/>
    </source>
</evidence>
<protein>
    <submittedName>
        <fullName evidence="1">Uncharacterized protein</fullName>
    </submittedName>
</protein>
<dbReference type="Proteomes" id="UP000004994">
    <property type="component" value="Chromosome 4"/>
</dbReference>
<dbReference type="AlphaFoldDB" id="A0A3Q7G1W9"/>
<evidence type="ECO:0000313" key="1">
    <source>
        <dbReference type="EnsemblPlants" id="Solyc04g026057.1.1"/>
    </source>
</evidence>
<dbReference type="STRING" id="4081.A0A3Q7G1W9"/>
<keyword evidence="2" id="KW-1185">Reference proteome</keyword>
<dbReference type="EnsemblPlants" id="Solyc04g026057.1.1">
    <property type="protein sequence ID" value="Solyc04g026057.1.1"/>
    <property type="gene ID" value="Solyc04g026057.1"/>
</dbReference>
<dbReference type="OMA" id="CLSIDIW"/>
<dbReference type="PANTHER" id="PTHR46481:SF7">
    <property type="entry name" value="ZINC FINGER BED DOMAIN-CONTAINING PROTEIN RICESLEEPER 2-LIKE"/>
    <property type="match status" value="1"/>
</dbReference>